<dbReference type="PANTHER" id="PTHR30146">
    <property type="entry name" value="LACI-RELATED TRANSCRIPTIONAL REPRESSOR"/>
    <property type="match status" value="1"/>
</dbReference>
<evidence type="ECO:0000259" key="4">
    <source>
        <dbReference type="PROSITE" id="PS50932"/>
    </source>
</evidence>
<accession>A0A1H7D966</accession>
<organism evidence="5 6">
    <name type="scientific">Cribrihabitans marinus</name>
    <dbReference type="NCBI Taxonomy" id="1227549"/>
    <lineage>
        <taxon>Bacteria</taxon>
        <taxon>Pseudomonadati</taxon>
        <taxon>Pseudomonadota</taxon>
        <taxon>Alphaproteobacteria</taxon>
        <taxon>Rhodobacterales</taxon>
        <taxon>Paracoccaceae</taxon>
        <taxon>Cribrihabitans</taxon>
    </lineage>
</organism>
<keyword evidence="2" id="KW-0238">DNA-binding</keyword>
<keyword evidence="1" id="KW-0805">Transcription regulation</keyword>
<keyword evidence="6" id="KW-1185">Reference proteome</keyword>
<dbReference type="RefSeq" id="WP_092369594.1">
    <property type="nucleotide sequence ID" value="NZ_BMGV01000010.1"/>
</dbReference>
<dbReference type="InterPro" id="IPR010982">
    <property type="entry name" value="Lambda_DNA-bd_dom_sf"/>
</dbReference>
<evidence type="ECO:0000256" key="1">
    <source>
        <dbReference type="ARBA" id="ARBA00023015"/>
    </source>
</evidence>
<dbReference type="InterPro" id="IPR025997">
    <property type="entry name" value="SBP_2_dom"/>
</dbReference>
<dbReference type="OrthoDB" id="9805774at2"/>
<dbReference type="SUPFAM" id="SSF53822">
    <property type="entry name" value="Periplasmic binding protein-like I"/>
    <property type="match status" value="1"/>
</dbReference>
<dbReference type="SMART" id="SM00354">
    <property type="entry name" value="HTH_LACI"/>
    <property type="match status" value="1"/>
</dbReference>
<protein>
    <submittedName>
        <fullName evidence="5">Transcriptional regulator, LacI family</fullName>
    </submittedName>
</protein>
<dbReference type="Pfam" id="PF00356">
    <property type="entry name" value="LacI"/>
    <property type="match status" value="1"/>
</dbReference>
<dbReference type="CDD" id="cd01392">
    <property type="entry name" value="HTH_LacI"/>
    <property type="match status" value="1"/>
</dbReference>
<name>A0A1H7D966_9RHOB</name>
<evidence type="ECO:0000313" key="5">
    <source>
        <dbReference type="EMBL" id="SEJ98399.1"/>
    </source>
</evidence>
<dbReference type="InterPro" id="IPR028082">
    <property type="entry name" value="Peripla_BP_I"/>
</dbReference>
<dbReference type="EMBL" id="FNYD01000010">
    <property type="protein sequence ID" value="SEJ98399.1"/>
    <property type="molecule type" value="Genomic_DNA"/>
</dbReference>
<dbReference type="Proteomes" id="UP000199379">
    <property type="component" value="Unassembled WGS sequence"/>
</dbReference>
<dbReference type="Pfam" id="PF13407">
    <property type="entry name" value="Peripla_BP_4"/>
    <property type="match status" value="1"/>
</dbReference>
<gene>
    <name evidence="5" type="ORF">SAMN05444007_11090</name>
</gene>
<evidence type="ECO:0000256" key="3">
    <source>
        <dbReference type="ARBA" id="ARBA00023163"/>
    </source>
</evidence>
<dbReference type="CDD" id="cd06307">
    <property type="entry name" value="PBP1_sugar_binding"/>
    <property type="match status" value="1"/>
</dbReference>
<proteinExistence type="predicted"/>
<reference evidence="5 6" key="1">
    <citation type="submission" date="2016-10" db="EMBL/GenBank/DDBJ databases">
        <authorList>
            <person name="de Groot N.N."/>
        </authorList>
    </citation>
    <scope>NUCLEOTIDE SEQUENCE [LARGE SCALE GENOMIC DNA]</scope>
    <source>
        <strain evidence="5 6">DSM 29340</strain>
    </source>
</reference>
<dbReference type="AlphaFoldDB" id="A0A1H7D966"/>
<dbReference type="PROSITE" id="PS50932">
    <property type="entry name" value="HTH_LACI_2"/>
    <property type="match status" value="1"/>
</dbReference>
<evidence type="ECO:0000256" key="2">
    <source>
        <dbReference type="ARBA" id="ARBA00023125"/>
    </source>
</evidence>
<dbReference type="SUPFAM" id="SSF47413">
    <property type="entry name" value="lambda repressor-like DNA-binding domains"/>
    <property type="match status" value="1"/>
</dbReference>
<evidence type="ECO:0000313" key="6">
    <source>
        <dbReference type="Proteomes" id="UP000199379"/>
    </source>
</evidence>
<feature type="domain" description="HTH lacI-type" evidence="4">
    <location>
        <begin position="4"/>
        <end position="58"/>
    </location>
</feature>
<dbReference type="Gene3D" id="1.10.260.40">
    <property type="entry name" value="lambda repressor-like DNA-binding domains"/>
    <property type="match status" value="1"/>
</dbReference>
<dbReference type="GO" id="GO:0000976">
    <property type="term" value="F:transcription cis-regulatory region binding"/>
    <property type="evidence" value="ECO:0007669"/>
    <property type="project" value="TreeGrafter"/>
</dbReference>
<keyword evidence="3" id="KW-0804">Transcription</keyword>
<dbReference type="STRING" id="1227549.SAMN05444007_11090"/>
<dbReference type="InterPro" id="IPR000843">
    <property type="entry name" value="HTH_LacI"/>
</dbReference>
<dbReference type="GO" id="GO:0003700">
    <property type="term" value="F:DNA-binding transcription factor activity"/>
    <property type="evidence" value="ECO:0007669"/>
    <property type="project" value="TreeGrafter"/>
</dbReference>
<sequence length="342" mass="36971">MRKATIPDIARHAGLSTATVDRALNGRKGVSAANRHRVLKAAEELGVLPSEGMVRLPSRPAHLVFLIPFGQNKFMRDLARSITNLSTALPLVASCNIVTMDGIGPDALDRALDAVSPNTHGVGIITTDQPRSRATINRLCESGVRVVTIASDLPDTARSSYVGVDNRIAGRTAGQIMGMLAQGRTGNVAVILGSRRFHGHSERERGFREFLREQLPTLTVASAIETGEDNRRSNAATLDLLRRMPDIAGIYCVGASRTGIVEAIEPLGPRRPSLIMHDLTDSSREWLRRQLVDVVIDQNPRLVGEQAVIRLLGSIAATTPLLSLKPIEPRIILRENIPAAAP</sequence>
<dbReference type="PANTHER" id="PTHR30146:SF152">
    <property type="entry name" value="TRANSCRIPTIONAL REGULATORY PROTEIN"/>
    <property type="match status" value="1"/>
</dbReference>
<dbReference type="Gene3D" id="3.40.50.2300">
    <property type="match status" value="2"/>
</dbReference>